<dbReference type="EMBL" id="QPJJ01000017">
    <property type="protein sequence ID" value="RCW63578.1"/>
    <property type="molecule type" value="Genomic_DNA"/>
</dbReference>
<dbReference type="PROSITE" id="PS00709">
    <property type="entry name" value="RIBOSOMAL_L30E_1"/>
    <property type="match status" value="1"/>
</dbReference>
<dbReference type="InterPro" id="IPR004038">
    <property type="entry name" value="Ribosomal_eL8/eL30/eS12/Gad45"/>
</dbReference>
<dbReference type="Proteomes" id="UP000252585">
    <property type="component" value="Unassembled WGS sequence"/>
</dbReference>
<dbReference type="OrthoDB" id="2353623at2"/>
<dbReference type="InterPro" id="IPR022991">
    <property type="entry name" value="Ribosomal_eL30_CS"/>
</dbReference>
<evidence type="ECO:0000313" key="3">
    <source>
        <dbReference type="EMBL" id="RCW63578.1"/>
    </source>
</evidence>
<evidence type="ECO:0000313" key="4">
    <source>
        <dbReference type="Proteomes" id="UP000252585"/>
    </source>
</evidence>
<keyword evidence="4" id="KW-1185">Reference proteome</keyword>
<sequence>MSYDKVSEVSSQLIIGTKQTLKAMRNGEVKEVIIASDAALHITSKVSQVANDLDIPCTEVDSMKRLGEACGIDVGAAAVAIKL</sequence>
<organism evidence="3 4">
    <name type="scientific">Saliterribacillus persicus</name>
    <dbReference type="NCBI Taxonomy" id="930114"/>
    <lineage>
        <taxon>Bacteria</taxon>
        <taxon>Bacillati</taxon>
        <taxon>Bacillota</taxon>
        <taxon>Bacilli</taxon>
        <taxon>Bacillales</taxon>
        <taxon>Bacillaceae</taxon>
        <taxon>Saliterribacillus</taxon>
    </lineage>
</organism>
<dbReference type="NCBIfam" id="NF010125">
    <property type="entry name" value="PRK13602.1"/>
    <property type="match status" value="1"/>
</dbReference>
<comment type="similarity">
    <text evidence="1">Belongs to the eukaryotic ribosomal protein eL30 family.</text>
</comment>
<keyword evidence="3" id="KW-0689">Ribosomal protein</keyword>
<comment type="caution">
    <text evidence="3">The sequence shown here is derived from an EMBL/GenBank/DDBJ whole genome shotgun (WGS) entry which is preliminary data.</text>
</comment>
<reference evidence="3 4" key="1">
    <citation type="submission" date="2018-07" db="EMBL/GenBank/DDBJ databases">
        <title>Genomic Encyclopedia of Type Strains, Phase IV (KMG-IV): sequencing the most valuable type-strain genomes for metagenomic binning, comparative biology and taxonomic classification.</title>
        <authorList>
            <person name="Goeker M."/>
        </authorList>
    </citation>
    <scope>NUCLEOTIDE SEQUENCE [LARGE SCALE GENOMIC DNA]</scope>
    <source>
        <strain evidence="3 4">DSM 27696</strain>
    </source>
</reference>
<proteinExistence type="inferred from homology"/>
<accession>A0A368X9B3</accession>
<dbReference type="AlphaFoldDB" id="A0A368X9B3"/>
<evidence type="ECO:0000259" key="2">
    <source>
        <dbReference type="Pfam" id="PF01248"/>
    </source>
</evidence>
<dbReference type="RefSeq" id="WP_114354202.1">
    <property type="nucleotide sequence ID" value="NZ_QPJJ01000017.1"/>
</dbReference>
<protein>
    <submittedName>
        <fullName evidence="3">LSU ribosomal protein L7AE</fullName>
    </submittedName>
</protein>
<dbReference type="GO" id="GO:0005840">
    <property type="term" value="C:ribosome"/>
    <property type="evidence" value="ECO:0007669"/>
    <property type="project" value="UniProtKB-KW"/>
</dbReference>
<dbReference type="Gene3D" id="3.30.1330.30">
    <property type="match status" value="1"/>
</dbReference>
<feature type="domain" description="Ribosomal protein eL8/eL30/eS12/Gadd45" evidence="2">
    <location>
        <begin position="4"/>
        <end position="82"/>
    </location>
</feature>
<dbReference type="Pfam" id="PF01248">
    <property type="entry name" value="Ribosomal_L7Ae"/>
    <property type="match status" value="1"/>
</dbReference>
<dbReference type="SUPFAM" id="SSF55315">
    <property type="entry name" value="L30e-like"/>
    <property type="match status" value="1"/>
</dbReference>
<keyword evidence="3" id="KW-0687">Ribonucleoprotein</keyword>
<evidence type="ECO:0000256" key="1">
    <source>
        <dbReference type="ARBA" id="ARBA00007326"/>
    </source>
</evidence>
<gene>
    <name evidence="3" type="ORF">DFR57_11754</name>
</gene>
<dbReference type="InterPro" id="IPR029064">
    <property type="entry name" value="Ribosomal_eL30-like_sf"/>
</dbReference>
<name>A0A368X9B3_9BACI</name>